<feature type="domain" description="N-acetyltransferase" evidence="3">
    <location>
        <begin position="4"/>
        <end position="173"/>
    </location>
</feature>
<evidence type="ECO:0000256" key="1">
    <source>
        <dbReference type="ARBA" id="ARBA00022679"/>
    </source>
</evidence>
<accession>A0A7W9KKI7</accession>
<organism evidence="4 5">
    <name type="scientific">Kutzneria kofuensis</name>
    <dbReference type="NCBI Taxonomy" id="103725"/>
    <lineage>
        <taxon>Bacteria</taxon>
        <taxon>Bacillati</taxon>
        <taxon>Actinomycetota</taxon>
        <taxon>Actinomycetes</taxon>
        <taxon>Pseudonocardiales</taxon>
        <taxon>Pseudonocardiaceae</taxon>
        <taxon>Kutzneria</taxon>
    </lineage>
</organism>
<dbReference type="SUPFAM" id="SSF55729">
    <property type="entry name" value="Acyl-CoA N-acyltransferases (Nat)"/>
    <property type="match status" value="1"/>
</dbReference>
<reference evidence="4 5" key="1">
    <citation type="submission" date="2020-08" db="EMBL/GenBank/DDBJ databases">
        <title>Sequencing the genomes of 1000 actinobacteria strains.</title>
        <authorList>
            <person name="Klenk H.-P."/>
        </authorList>
    </citation>
    <scope>NUCLEOTIDE SEQUENCE [LARGE SCALE GENOMIC DNA]</scope>
    <source>
        <strain evidence="4 5">DSM 43851</strain>
    </source>
</reference>
<dbReference type="PANTHER" id="PTHR43877:SF1">
    <property type="entry name" value="ACETYLTRANSFERASE"/>
    <property type="match status" value="1"/>
</dbReference>
<dbReference type="InterPro" id="IPR016181">
    <property type="entry name" value="Acyl_CoA_acyltransferase"/>
</dbReference>
<dbReference type="RefSeq" id="WP_184866091.1">
    <property type="nucleotide sequence ID" value="NZ_BAAAWY010000025.1"/>
</dbReference>
<dbReference type="InterPro" id="IPR000182">
    <property type="entry name" value="GNAT_dom"/>
</dbReference>
<dbReference type="PROSITE" id="PS51186">
    <property type="entry name" value="GNAT"/>
    <property type="match status" value="1"/>
</dbReference>
<dbReference type="Gene3D" id="3.40.630.30">
    <property type="match status" value="1"/>
</dbReference>
<evidence type="ECO:0000313" key="5">
    <source>
        <dbReference type="Proteomes" id="UP000585638"/>
    </source>
</evidence>
<evidence type="ECO:0000313" key="4">
    <source>
        <dbReference type="EMBL" id="MBB5894241.1"/>
    </source>
</evidence>
<sequence length="184" mass="19575">MAEASVRPAVLTDAEEIARIQRDTWRTAYRDLLPEDVLAGLDNTAAMRELVEEATATVVVATEGEWTVGFCVAGPAPDSEVAEADGSLPDDAATTGLVATLLVEPRWGRRGHGGRLLAAAAEALRNMGATRGVSWVPEADRASLNFYHSVGWQTDGVVRTLDAGGRPLREARVTGPLDLKLINS</sequence>
<dbReference type="PANTHER" id="PTHR43877">
    <property type="entry name" value="AMINOALKYLPHOSPHONATE N-ACETYLTRANSFERASE-RELATED-RELATED"/>
    <property type="match status" value="1"/>
</dbReference>
<proteinExistence type="predicted"/>
<dbReference type="GO" id="GO:0016747">
    <property type="term" value="F:acyltransferase activity, transferring groups other than amino-acyl groups"/>
    <property type="evidence" value="ECO:0007669"/>
    <property type="project" value="InterPro"/>
</dbReference>
<keyword evidence="5" id="KW-1185">Reference proteome</keyword>
<keyword evidence="2" id="KW-0012">Acyltransferase</keyword>
<keyword evidence="1 4" id="KW-0808">Transferase</keyword>
<dbReference type="AlphaFoldDB" id="A0A7W9KKI7"/>
<evidence type="ECO:0000259" key="3">
    <source>
        <dbReference type="PROSITE" id="PS51186"/>
    </source>
</evidence>
<gene>
    <name evidence="4" type="ORF">BJ998_005437</name>
</gene>
<comment type="caution">
    <text evidence="4">The sequence shown here is derived from an EMBL/GenBank/DDBJ whole genome shotgun (WGS) entry which is preliminary data.</text>
</comment>
<name>A0A7W9KKI7_9PSEU</name>
<dbReference type="InterPro" id="IPR050832">
    <property type="entry name" value="Bact_Acetyltransf"/>
</dbReference>
<protein>
    <submittedName>
        <fullName evidence="4">GNAT superfamily N-acetyltransferase</fullName>
    </submittedName>
</protein>
<evidence type="ECO:0000256" key="2">
    <source>
        <dbReference type="ARBA" id="ARBA00023315"/>
    </source>
</evidence>
<dbReference type="EMBL" id="JACHIR010000001">
    <property type="protein sequence ID" value="MBB5894241.1"/>
    <property type="molecule type" value="Genomic_DNA"/>
</dbReference>
<dbReference type="Proteomes" id="UP000585638">
    <property type="component" value="Unassembled WGS sequence"/>
</dbReference>
<dbReference type="Pfam" id="PF00583">
    <property type="entry name" value="Acetyltransf_1"/>
    <property type="match status" value="1"/>
</dbReference>